<organism evidence="2 3">
    <name type="scientific">Tulasnella calospora MUT 4182</name>
    <dbReference type="NCBI Taxonomy" id="1051891"/>
    <lineage>
        <taxon>Eukaryota</taxon>
        <taxon>Fungi</taxon>
        <taxon>Dikarya</taxon>
        <taxon>Basidiomycota</taxon>
        <taxon>Agaricomycotina</taxon>
        <taxon>Agaricomycetes</taxon>
        <taxon>Cantharellales</taxon>
        <taxon>Tulasnellaceae</taxon>
        <taxon>Tulasnella</taxon>
    </lineage>
</organism>
<proteinExistence type="predicted"/>
<feature type="compositionally biased region" description="Acidic residues" evidence="1">
    <location>
        <begin position="39"/>
        <end position="53"/>
    </location>
</feature>
<reference evidence="3" key="2">
    <citation type="submission" date="2015-01" db="EMBL/GenBank/DDBJ databases">
        <title>Evolutionary Origins and Diversification of the Mycorrhizal Mutualists.</title>
        <authorList>
            <consortium name="DOE Joint Genome Institute"/>
            <consortium name="Mycorrhizal Genomics Consortium"/>
            <person name="Kohler A."/>
            <person name="Kuo A."/>
            <person name="Nagy L.G."/>
            <person name="Floudas D."/>
            <person name="Copeland A."/>
            <person name="Barry K.W."/>
            <person name="Cichocki N."/>
            <person name="Veneault-Fourrey C."/>
            <person name="LaButti K."/>
            <person name="Lindquist E.A."/>
            <person name="Lipzen A."/>
            <person name="Lundell T."/>
            <person name="Morin E."/>
            <person name="Murat C."/>
            <person name="Riley R."/>
            <person name="Ohm R."/>
            <person name="Sun H."/>
            <person name="Tunlid A."/>
            <person name="Henrissat B."/>
            <person name="Grigoriev I.V."/>
            <person name="Hibbett D.S."/>
            <person name="Martin F."/>
        </authorList>
    </citation>
    <scope>NUCLEOTIDE SEQUENCE [LARGE SCALE GENOMIC DNA]</scope>
    <source>
        <strain evidence="3">MUT 4182</strain>
    </source>
</reference>
<feature type="compositionally biased region" description="Basic and acidic residues" evidence="1">
    <location>
        <begin position="1"/>
        <end position="20"/>
    </location>
</feature>
<feature type="compositionally biased region" description="Basic and acidic residues" evidence="1">
    <location>
        <begin position="55"/>
        <end position="65"/>
    </location>
</feature>
<name>A0A0C3QUT8_9AGAM</name>
<protein>
    <submittedName>
        <fullName evidence="2">Uncharacterized protein</fullName>
    </submittedName>
</protein>
<dbReference type="Proteomes" id="UP000054248">
    <property type="component" value="Unassembled WGS sequence"/>
</dbReference>
<accession>A0A0C3QUT8</accession>
<dbReference type="HOGENOM" id="CLU_2401286_0_0_1"/>
<sequence>MNRSRTNDRLATDEEDRQPLLDDEDRVTGKSSSKVVFSADDDDDDDDDAEYYEPPDPHAEGDAHPRSGPPLRSTIQSREARESPDSSVSVCQI</sequence>
<keyword evidence="3" id="KW-1185">Reference proteome</keyword>
<dbReference type="AlphaFoldDB" id="A0A0C3QUT8"/>
<gene>
    <name evidence="2" type="ORF">M407DRAFT_112194</name>
</gene>
<evidence type="ECO:0000313" key="3">
    <source>
        <dbReference type="Proteomes" id="UP000054248"/>
    </source>
</evidence>
<reference evidence="2 3" key="1">
    <citation type="submission" date="2014-04" db="EMBL/GenBank/DDBJ databases">
        <authorList>
            <consortium name="DOE Joint Genome Institute"/>
            <person name="Kuo A."/>
            <person name="Girlanda M."/>
            <person name="Perotto S."/>
            <person name="Kohler A."/>
            <person name="Nagy L.G."/>
            <person name="Floudas D."/>
            <person name="Copeland A."/>
            <person name="Barry K.W."/>
            <person name="Cichocki N."/>
            <person name="Veneault-Fourrey C."/>
            <person name="LaButti K."/>
            <person name="Lindquist E.A."/>
            <person name="Lipzen A."/>
            <person name="Lundell T."/>
            <person name="Morin E."/>
            <person name="Murat C."/>
            <person name="Sun H."/>
            <person name="Tunlid A."/>
            <person name="Henrissat B."/>
            <person name="Grigoriev I.V."/>
            <person name="Hibbett D.S."/>
            <person name="Martin F."/>
            <person name="Nordberg H.P."/>
            <person name="Cantor M.N."/>
            <person name="Hua S.X."/>
        </authorList>
    </citation>
    <scope>NUCLEOTIDE SEQUENCE [LARGE SCALE GENOMIC DNA]</scope>
    <source>
        <strain evidence="2 3">MUT 4182</strain>
    </source>
</reference>
<dbReference type="EMBL" id="KN822956">
    <property type="protein sequence ID" value="KIO32269.1"/>
    <property type="molecule type" value="Genomic_DNA"/>
</dbReference>
<evidence type="ECO:0000313" key="2">
    <source>
        <dbReference type="EMBL" id="KIO32269.1"/>
    </source>
</evidence>
<evidence type="ECO:0000256" key="1">
    <source>
        <dbReference type="SAM" id="MobiDB-lite"/>
    </source>
</evidence>
<feature type="region of interest" description="Disordered" evidence="1">
    <location>
        <begin position="1"/>
        <end position="93"/>
    </location>
</feature>